<name>A0ACB8F7R2_9SAUR</name>
<accession>A0ACB8F7R2</accession>
<proteinExistence type="predicted"/>
<gene>
    <name evidence="1" type="ORF">K3G42_003646</name>
</gene>
<comment type="caution">
    <text evidence="1">The sequence shown here is derived from an EMBL/GenBank/DDBJ whole genome shotgun (WGS) entry which is preliminary data.</text>
</comment>
<sequence>MTESRAVASGTQRNADEHCRMYEALQLQTKEVTKERDHLRADLSELWQQVALLMVERDQAQVTHDASATHNQAEDGPRTTSCQRTSNLCGDNWMPGRGPGVGPRRWWACIWRSTVTLFAQTDCGFLNLEPGSGARRPTGLVEEDGLEIYNLDQFLLALRQHFEDPLAEEKAPGELQRLRQGNRSLSDFAGEFHRLASWLRGWPKMDLVQIFKDALHPKLLQWALVQGDQRHS</sequence>
<evidence type="ECO:0000313" key="1">
    <source>
        <dbReference type="EMBL" id="KAH8001276.1"/>
    </source>
</evidence>
<organism evidence="1 2">
    <name type="scientific">Sphaerodactylus townsendi</name>
    <dbReference type="NCBI Taxonomy" id="933632"/>
    <lineage>
        <taxon>Eukaryota</taxon>
        <taxon>Metazoa</taxon>
        <taxon>Chordata</taxon>
        <taxon>Craniata</taxon>
        <taxon>Vertebrata</taxon>
        <taxon>Euteleostomi</taxon>
        <taxon>Lepidosauria</taxon>
        <taxon>Squamata</taxon>
        <taxon>Bifurcata</taxon>
        <taxon>Gekkota</taxon>
        <taxon>Sphaerodactylidae</taxon>
        <taxon>Sphaerodactylus</taxon>
    </lineage>
</organism>
<protein>
    <submittedName>
        <fullName evidence="1">Uncharacterized protein</fullName>
    </submittedName>
</protein>
<dbReference type="EMBL" id="CM037621">
    <property type="protein sequence ID" value="KAH8001276.1"/>
    <property type="molecule type" value="Genomic_DNA"/>
</dbReference>
<dbReference type="Proteomes" id="UP000827872">
    <property type="component" value="Linkage Group LG08"/>
</dbReference>
<evidence type="ECO:0000313" key="2">
    <source>
        <dbReference type="Proteomes" id="UP000827872"/>
    </source>
</evidence>
<keyword evidence="2" id="KW-1185">Reference proteome</keyword>
<reference evidence="1" key="1">
    <citation type="submission" date="2021-08" db="EMBL/GenBank/DDBJ databases">
        <title>The first chromosome-level gecko genome reveals the dynamic sex chromosomes of Neotropical dwarf geckos (Sphaerodactylidae: Sphaerodactylus).</title>
        <authorList>
            <person name="Pinto B.J."/>
            <person name="Keating S.E."/>
            <person name="Gamble T."/>
        </authorList>
    </citation>
    <scope>NUCLEOTIDE SEQUENCE</scope>
    <source>
        <strain evidence="1">TG3544</strain>
    </source>
</reference>